<protein>
    <submittedName>
        <fullName evidence="3">Uncharacterized protein</fullName>
    </submittedName>
</protein>
<dbReference type="EMBL" id="OU466863">
    <property type="protein sequence ID" value="CAH2075992.1"/>
    <property type="molecule type" value="Genomic_DNA"/>
</dbReference>
<evidence type="ECO:0000313" key="3">
    <source>
        <dbReference type="EMBL" id="CAH2075992.1"/>
    </source>
</evidence>
<feature type="chain" id="PRO_5043650598" evidence="2">
    <location>
        <begin position="24"/>
        <end position="74"/>
    </location>
</feature>
<evidence type="ECO:0000256" key="1">
    <source>
        <dbReference type="SAM" id="MobiDB-lite"/>
    </source>
</evidence>
<dbReference type="Proteomes" id="UP000836841">
    <property type="component" value="Chromosome 7"/>
</dbReference>
<accession>A0AAU9T235</accession>
<reference evidence="3 4" key="1">
    <citation type="submission" date="2022-03" db="EMBL/GenBank/DDBJ databases">
        <authorList>
            <person name="Nunn A."/>
            <person name="Chopra R."/>
            <person name="Nunn A."/>
            <person name="Contreras Garrido A."/>
        </authorList>
    </citation>
    <scope>NUCLEOTIDE SEQUENCE [LARGE SCALE GENOMIC DNA]</scope>
</reference>
<proteinExistence type="predicted"/>
<evidence type="ECO:0000256" key="2">
    <source>
        <dbReference type="SAM" id="SignalP"/>
    </source>
</evidence>
<name>A0AAU9T235_THLAR</name>
<organism evidence="3 4">
    <name type="scientific">Thlaspi arvense</name>
    <name type="common">Field penny-cress</name>
    <dbReference type="NCBI Taxonomy" id="13288"/>
    <lineage>
        <taxon>Eukaryota</taxon>
        <taxon>Viridiplantae</taxon>
        <taxon>Streptophyta</taxon>
        <taxon>Embryophyta</taxon>
        <taxon>Tracheophyta</taxon>
        <taxon>Spermatophyta</taxon>
        <taxon>Magnoliopsida</taxon>
        <taxon>eudicotyledons</taxon>
        <taxon>Gunneridae</taxon>
        <taxon>Pentapetalae</taxon>
        <taxon>rosids</taxon>
        <taxon>malvids</taxon>
        <taxon>Brassicales</taxon>
        <taxon>Brassicaceae</taxon>
        <taxon>Thlaspideae</taxon>
        <taxon>Thlaspi</taxon>
    </lineage>
</organism>
<feature type="region of interest" description="Disordered" evidence="1">
    <location>
        <begin position="53"/>
        <end position="74"/>
    </location>
</feature>
<dbReference type="AlphaFoldDB" id="A0AAU9T235"/>
<keyword evidence="2" id="KW-0732">Signal</keyword>
<gene>
    <name evidence="3" type="ORF">TAV2_LOCUS25120</name>
</gene>
<sequence>MYQYRLVWLVTLIILLFIGSSNSAFARIPYKSSTTKHGDRVWDQIMIGEIKIDAGGSNSRPARQKDNPSPGANM</sequence>
<feature type="signal peptide" evidence="2">
    <location>
        <begin position="1"/>
        <end position="23"/>
    </location>
</feature>
<keyword evidence="4" id="KW-1185">Reference proteome</keyword>
<evidence type="ECO:0000313" key="4">
    <source>
        <dbReference type="Proteomes" id="UP000836841"/>
    </source>
</evidence>